<gene>
    <name evidence="1" type="ORF">PYM288_LOCUS16405</name>
</gene>
<evidence type="ECO:0000313" key="2">
    <source>
        <dbReference type="Proteomes" id="UP000663854"/>
    </source>
</evidence>
<dbReference type="AlphaFoldDB" id="A0A814JDS9"/>
<sequence>MAGTHDTEQQRIIVRIKCIAFREARDAVATSINRQWIADKIHRTTRFGTEWWEKLYDDCFADYSERGRTLKLSDASRNLILSVSGKQRKSIYVMVKEIAEKHKEYVVSKTIANYRHREGIKPFHVIPRPLKTETHISDRLWFCDWLKYWTQEDFLHLASSDEFYTWTVRRSNYQNDRIWAKSVEDIEDDERYREMVKNQACIGIFIIFTEKKLHWVLKDKGES</sequence>
<organism evidence="1 2">
    <name type="scientific">Rotaria sordida</name>
    <dbReference type="NCBI Taxonomy" id="392033"/>
    <lineage>
        <taxon>Eukaryota</taxon>
        <taxon>Metazoa</taxon>
        <taxon>Spiralia</taxon>
        <taxon>Gnathifera</taxon>
        <taxon>Rotifera</taxon>
        <taxon>Eurotatoria</taxon>
        <taxon>Bdelloidea</taxon>
        <taxon>Philodinida</taxon>
        <taxon>Philodinidae</taxon>
        <taxon>Rotaria</taxon>
    </lineage>
</organism>
<name>A0A814JDS9_9BILA</name>
<proteinExistence type="predicted"/>
<comment type="caution">
    <text evidence="1">The sequence shown here is derived from an EMBL/GenBank/DDBJ whole genome shotgun (WGS) entry which is preliminary data.</text>
</comment>
<dbReference type="EMBL" id="CAJNOH010000426">
    <property type="protein sequence ID" value="CAF1036220.1"/>
    <property type="molecule type" value="Genomic_DNA"/>
</dbReference>
<evidence type="ECO:0000313" key="1">
    <source>
        <dbReference type="EMBL" id="CAF1036220.1"/>
    </source>
</evidence>
<protein>
    <recommendedName>
        <fullName evidence="3">Transposase Tc1-like domain-containing protein</fullName>
    </recommendedName>
</protein>
<evidence type="ECO:0008006" key="3">
    <source>
        <dbReference type="Google" id="ProtNLM"/>
    </source>
</evidence>
<dbReference type="Proteomes" id="UP000663854">
    <property type="component" value="Unassembled WGS sequence"/>
</dbReference>
<reference evidence="1" key="1">
    <citation type="submission" date="2021-02" db="EMBL/GenBank/DDBJ databases">
        <authorList>
            <person name="Nowell W R."/>
        </authorList>
    </citation>
    <scope>NUCLEOTIDE SEQUENCE</scope>
</reference>
<accession>A0A814JDS9</accession>